<evidence type="ECO:0000313" key="2">
    <source>
        <dbReference type="EMBL" id="CAI2196419.1"/>
    </source>
</evidence>
<name>A0A9W4X233_9GLOM</name>
<dbReference type="Proteomes" id="UP001153678">
    <property type="component" value="Unassembled WGS sequence"/>
</dbReference>
<evidence type="ECO:0000256" key="1">
    <source>
        <dbReference type="SAM" id="Phobius"/>
    </source>
</evidence>
<dbReference type="EMBL" id="CAMKVN010014193">
    <property type="protein sequence ID" value="CAI2196419.1"/>
    <property type="molecule type" value="Genomic_DNA"/>
</dbReference>
<keyword evidence="1" id="KW-1133">Transmembrane helix</keyword>
<gene>
    <name evidence="2" type="ORF">FWILDA_LOCUS17570</name>
</gene>
<dbReference type="AlphaFoldDB" id="A0A9W4X233"/>
<comment type="caution">
    <text evidence="2">The sequence shown here is derived from an EMBL/GenBank/DDBJ whole genome shotgun (WGS) entry which is preliminary data.</text>
</comment>
<organism evidence="2 3">
    <name type="scientific">Funneliformis geosporum</name>
    <dbReference type="NCBI Taxonomy" id="1117311"/>
    <lineage>
        <taxon>Eukaryota</taxon>
        <taxon>Fungi</taxon>
        <taxon>Fungi incertae sedis</taxon>
        <taxon>Mucoromycota</taxon>
        <taxon>Glomeromycotina</taxon>
        <taxon>Glomeromycetes</taxon>
        <taxon>Glomerales</taxon>
        <taxon>Glomeraceae</taxon>
        <taxon>Funneliformis</taxon>
    </lineage>
</organism>
<proteinExistence type="predicted"/>
<feature type="transmembrane region" description="Helical" evidence="1">
    <location>
        <begin position="20"/>
        <end position="37"/>
    </location>
</feature>
<keyword evidence="3" id="KW-1185">Reference proteome</keyword>
<keyword evidence="1" id="KW-0472">Membrane</keyword>
<keyword evidence="1" id="KW-0812">Transmembrane</keyword>
<protein>
    <submittedName>
        <fullName evidence="2">6574_t:CDS:1</fullName>
    </submittedName>
</protein>
<feature type="non-terminal residue" evidence="2">
    <location>
        <position position="1"/>
    </location>
</feature>
<evidence type="ECO:0000313" key="3">
    <source>
        <dbReference type="Proteomes" id="UP001153678"/>
    </source>
</evidence>
<reference evidence="2" key="1">
    <citation type="submission" date="2022-08" db="EMBL/GenBank/DDBJ databases">
        <authorList>
            <person name="Kallberg Y."/>
            <person name="Tangrot J."/>
            <person name="Rosling A."/>
        </authorList>
    </citation>
    <scope>NUCLEOTIDE SEQUENCE</scope>
    <source>
        <strain evidence="2">Wild A</strain>
    </source>
</reference>
<accession>A0A9W4X233</accession>
<sequence>QRKSIRKGNLSILRKYEHRLLYYKVNITEIFVMYLATRCKTGERKLFEATVCESFQSVIQT</sequence>